<evidence type="ECO:0000259" key="2">
    <source>
        <dbReference type="Pfam" id="PF13166"/>
    </source>
</evidence>
<keyword evidence="4" id="KW-1185">Reference proteome</keyword>
<reference evidence="3 4" key="1">
    <citation type="submission" date="2022-01" db="EMBL/GenBank/DDBJ databases">
        <title>Flavihumibacter sp. nov., isolated from sediment of a river.</title>
        <authorList>
            <person name="Liu H."/>
        </authorList>
    </citation>
    <scope>NUCLEOTIDE SEQUENCE [LARGE SCALE GENOMIC DNA]</scope>
    <source>
        <strain evidence="3 4">RY-1</strain>
    </source>
</reference>
<dbReference type="Pfam" id="PF13166">
    <property type="entry name" value="AAA_13"/>
    <property type="match status" value="1"/>
</dbReference>
<dbReference type="Gene3D" id="3.40.50.300">
    <property type="entry name" value="P-loop containing nucleotide triphosphate hydrolases"/>
    <property type="match status" value="1"/>
</dbReference>
<name>A0ABS9BCS9_9BACT</name>
<dbReference type="InterPro" id="IPR026866">
    <property type="entry name" value="CR006_AAA"/>
</dbReference>
<dbReference type="EMBL" id="JAKEVY010000001">
    <property type="protein sequence ID" value="MCF1713327.1"/>
    <property type="molecule type" value="Genomic_DNA"/>
</dbReference>
<protein>
    <submittedName>
        <fullName evidence="3">AAA family ATPase</fullName>
    </submittedName>
</protein>
<sequence>MFTWDEPKSGFSPISFYLGDTAGALKDKIKKLETINERLALLREKKYKPIIDAFENYNKTNGYFSRKAKDVRENYLPGIFDPTTFDKGNFKKIVDEVKVNLEGFILNATERDLTKKEAQAENKFDPQNENYKIKESLEWLSLSVKSILEDSAPKAITFPTLEEDPALFDWVQKGMPLHIDSKECKFCTKQLPDNRIADLNSFYSKKLKEIQDAIENVIKEIESERKLIEVKFPIKKDIAELFQSEYEMAISAYEIQKGIYKEKLSILEKDLQYKWSSIFNSIDATQIDIISLTGHFEAIESVIKKHNKWLNEFSERKSSAIEKILKHYVAEYLKADDYNKKESNRDCAMETNEKIEAKINNNIPLIKSYNEQLSSTAKRQGELNDILEILLHRDDIKIEIRDEIFRLERSGHPAEHLSEGEKSAIAFAYFLTELKSLRKNDPPKLPNTIIFIDDPISSLDSNHIFQVRSLLKDFFKTEDFAQLFISTHNFEFFSILMDSEELFHRQKKTKADFYFIKRNDSGESKIEHLPSTFKDYNSEYVSIFHILNDFNKLADKSTFPHTVLLPNAMRRFLELYTSMKYPSSKSVDSRVKAVFTSADGTYHRIKLLHWLSHQNQFEKVQQHDDKLLQIEEAIKDLMEHIELKDELHWKGLNGL</sequence>
<dbReference type="Proteomes" id="UP001200145">
    <property type="component" value="Unassembled WGS sequence"/>
</dbReference>
<feature type="domain" description="Protein CR006 P-loop" evidence="2">
    <location>
        <begin position="42"/>
        <end position="632"/>
    </location>
</feature>
<comment type="caution">
    <text evidence="3">The sequence shown here is derived from an EMBL/GenBank/DDBJ whole genome shotgun (WGS) entry which is preliminary data.</text>
</comment>
<evidence type="ECO:0000256" key="1">
    <source>
        <dbReference type="SAM" id="Coils"/>
    </source>
</evidence>
<dbReference type="InterPro" id="IPR027417">
    <property type="entry name" value="P-loop_NTPase"/>
</dbReference>
<organism evidence="3 4">
    <name type="scientific">Flavihumibacter fluminis</name>
    <dbReference type="NCBI Taxonomy" id="2909236"/>
    <lineage>
        <taxon>Bacteria</taxon>
        <taxon>Pseudomonadati</taxon>
        <taxon>Bacteroidota</taxon>
        <taxon>Chitinophagia</taxon>
        <taxon>Chitinophagales</taxon>
        <taxon>Chitinophagaceae</taxon>
        <taxon>Flavihumibacter</taxon>
    </lineage>
</organism>
<accession>A0ABS9BCS9</accession>
<dbReference type="SUPFAM" id="SSF52540">
    <property type="entry name" value="P-loop containing nucleoside triphosphate hydrolases"/>
    <property type="match status" value="1"/>
</dbReference>
<proteinExistence type="predicted"/>
<gene>
    <name evidence="3" type="ORF">L0U88_01635</name>
</gene>
<keyword evidence="1" id="KW-0175">Coiled coil</keyword>
<dbReference type="PANTHER" id="PTHR32114:SF2">
    <property type="entry name" value="ABC TRANSPORTER ABCH.3"/>
    <property type="match status" value="1"/>
</dbReference>
<evidence type="ECO:0000313" key="4">
    <source>
        <dbReference type="Proteomes" id="UP001200145"/>
    </source>
</evidence>
<dbReference type="PANTHER" id="PTHR32114">
    <property type="entry name" value="ABC TRANSPORTER ABCH.3"/>
    <property type="match status" value="1"/>
</dbReference>
<feature type="coiled-coil region" evidence="1">
    <location>
        <begin position="200"/>
        <end position="227"/>
    </location>
</feature>
<evidence type="ECO:0000313" key="3">
    <source>
        <dbReference type="EMBL" id="MCF1713327.1"/>
    </source>
</evidence>